<evidence type="ECO:0000256" key="4">
    <source>
        <dbReference type="ARBA" id="ARBA00023136"/>
    </source>
</evidence>
<dbReference type="Pfam" id="PF03595">
    <property type="entry name" value="SLAC1"/>
    <property type="match status" value="1"/>
</dbReference>
<evidence type="ECO:0000256" key="5">
    <source>
        <dbReference type="SAM" id="MobiDB-lite"/>
    </source>
</evidence>
<protein>
    <recommendedName>
        <fullName evidence="9">Malic acid transport protein</fullName>
    </recommendedName>
</protein>
<dbReference type="CDD" id="cd09317">
    <property type="entry name" value="TDT_Mae1_like"/>
    <property type="match status" value="1"/>
</dbReference>
<dbReference type="PANTHER" id="PTHR31162">
    <property type="entry name" value="MALIC ACID TRANSPORT PROTEIN-RELATED"/>
    <property type="match status" value="1"/>
</dbReference>
<keyword evidence="8" id="KW-1185">Reference proteome</keyword>
<comment type="subcellular location">
    <subcellularLocation>
        <location evidence="1">Membrane</location>
        <topology evidence="1">Multi-pass membrane protein</topology>
    </subcellularLocation>
</comment>
<comment type="caution">
    <text evidence="7">The sequence shown here is derived from an EMBL/GenBank/DDBJ whole genome shotgun (WGS) entry which is preliminary data.</text>
</comment>
<dbReference type="GO" id="GO:0015140">
    <property type="term" value="F:malate transmembrane transporter activity"/>
    <property type="evidence" value="ECO:0007669"/>
    <property type="project" value="InterPro"/>
</dbReference>
<dbReference type="Proteomes" id="UP001369815">
    <property type="component" value="Unassembled WGS sequence"/>
</dbReference>
<evidence type="ECO:0000256" key="2">
    <source>
        <dbReference type="ARBA" id="ARBA00022692"/>
    </source>
</evidence>
<dbReference type="InterPro" id="IPR004695">
    <property type="entry name" value="SLAC1/Mae1/Ssu1/TehA"/>
</dbReference>
<feature type="transmembrane region" description="Helical" evidence="6">
    <location>
        <begin position="151"/>
        <end position="171"/>
    </location>
</feature>
<dbReference type="EMBL" id="JBANMG010000007">
    <property type="protein sequence ID" value="KAK6950998.1"/>
    <property type="molecule type" value="Genomic_DNA"/>
</dbReference>
<evidence type="ECO:0000256" key="3">
    <source>
        <dbReference type="ARBA" id="ARBA00022989"/>
    </source>
</evidence>
<sequence length="537" mass="58580">MMEEQESSSSSSYEDAQDNDDSQKGRRYGVVSDFLARLEHFTWANYTFPMSTGGLALLLAEQTQGFTFTGLQTIGKVVYIFDLIAFTLVTTAIIYRFVKFPGTLKASISHPTEALFLGTSTLSVASIIAGIARYGIPACGPWLITAYRVLFWIYFLITFGIAVGQYSLLFTSPLLKIQDMTPAWDLPIFPFMLSGTVASSGAALQPPNEAVPMIVAGLTAQGLGMCVSIMMYVRINASYVRRMIQWGFPSPNSRPGMFIAVGPPSFTGLAIIGLANDFPRYYDYFGPDAVTVQVLRVLATATSIFLWSLSLWFFCISVVANLAVRKQLTFHLNWYAYVFPNVGFTITTIAIGKNLHSRGVMGVGSAMTLMLIAMWIFVFIHHIKAIINREVLFEAIILAIAPSVSSLCLHQPPSPIWSPSGSYPMPIAITESRPSQVTFLVPANSTGPCQLVVDFPYGYPVTSTGSDLVYVTALDGPAEGALVGALRFRPDSTTVFVNSFACRGVMAYSLSIAQGVGEVRFDQTPDAGMFMEVGDCY</sequence>
<dbReference type="AlphaFoldDB" id="A0AAX6ME84"/>
<evidence type="ECO:0000313" key="7">
    <source>
        <dbReference type="EMBL" id="KAK6950998.1"/>
    </source>
</evidence>
<keyword evidence="4 6" id="KW-0472">Membrane</keyword>
<feature type="transmembrane region" description="Helical" evidence="6">
    <location>
        <begin position="115"/>
        <end position="136"/>
    </location>
</feature>
<accession>A0AAX6ME84</accession>
<dbReference type="InterPro" id="IPR038665">
    <property type="entry name" value="Voltage-dep_anion_channel_sf"/>
</dbReference>
<name>A0AAX6ME84_9PEZI</name>
<feature type="transmembrane region" description="Helical" evidence="6">
    <location>
        <begin position="359"/>
        <end position="380"/>
    </location>
</feature>
<evidence type="ECO:0008006" key="9">
    <source>
        <dbReference type="Google" id="ProtNLM"/>
    </source>
</evidence>
<feature type="transmembrane region" description="Helical" evidence="6">
    <location>
        <begin position="210"/>
        <end position="235"/>
    </location>
</feature>
<feature type="transmembrane region" description="Helical" evidence="6">
    <location>
        <begin position="295"/>
        <end position="322"/>
    </location>
</feature>
<organism evidence="7 8">
    <name type="scientific">Daldinia eschscholtzii</name>
    <dbReference type="NCBI Taxonomy" id="292717"/>
    <lineage>
        <taxon>Eukaryota</taxon>
        <taxon>Fungi</taxon>
        <taxon>Dikarya</taxon>
        <taxon>Ascomycota</taxon>
        <taxon>Pezizomycotina</taxon>
        <taxon>Sordariomycetes</taxon>
        <taxon>Xylariomycetidae</taxon>
        <taxon>Xylariales</taxon>
        <taxon>Hypoxylaceae</taxon>
        <taxon>Daldinia</taxon>
    </lineage>
</organism>
<dbReference type="Gene3D" id="1.50.10.150">
    <property type="entry name" value="Voltage-dependent anion channel"/>
    <property type="match status" value="1"/>
</dbReference>
<evidence type="ECO:0000313" key="8">
    <source>
        <dbReference type="Proteomes" id="UP001369815"/>
    </source>
</evidence>
<feature type="region of interest" description="Disordered" evidence="5">
    <location>
        <begin position="1"/>
        <end position="25"/>
    </location>
</feature>
<keyword evidence="3 6" id="KW-1133">Transmembrane helix</keyword>
<dbReference type="GO" id="GO:0016020">
    <property type="term" value="C:membrane"/>
    <property type="evidence" value="ECO:0007669"/>
    <property type="project" value="UniProtKB-SubCell"/>
</dbReference>
<evidence type="ECO:0000256" key="6">
    <source>
        <dbReference type="SAM" id="Phobius"/>
    </source>
</evidence>
<reference evidence="7 8" key="1">
    <citation type="journal article" date="2024" name="Front Chem Biol">
        <title>Unveiling the potential of Daldinia eschscholtzii MFLUCC 19-0629 through bioactivity and bioinformatics studies for enhanced sustainable agriculture production.</title>
        <authorList>
            <person name="Brooks S."/>
            <person name="Weaver J.A."/>
            <person name="Klomchit A."/>
            <person name="Alharthi S.A."/>
            <person name="Onlamun T."/>
            <person name="Nurani R."/>
            <person name="Vong T.K."/>
            <person name="Alberti F."/>
            <person name="Greco C."/>
        </authorList>
    </citation>
    <scope>NUCLEOTIDE SEQUENCE [LARGE SCALE GENOMIC DNA]</scope>
    <source>
        <strain evidence="7">MFLUCC 19-0629</strain>
    </source>
</reference>
<dbReference type="InterPro" id="IPR030185">
    <property type="entry name" value="Mae1"/>
</dbReference>
<feature type="transmembrane region" description="Helical" evidence="6">
    <location>
        <begin position="334"/>
        <end position="353"/>
    </location>
</feature>
<gene>
    <name evidence="7" type="ORF">Daesc_007527</name>
</gene>
<keyword evidence="2 6" id="KW-0812">Transmembrane</keyword>
<feature type="transmembrane region" description="Helical" evidence="6">
    <location>
        <begin position="77"/>
        <end position="95"/>
    </location>
</feature>
<proteinExistence type="predicted"/>
<feature type="transmembrane region" description="Helical" evidence="6">
    <location>
        <begin position="256"/>
        <end position="275"/>
    </location>
</feature>
<evidence type="ECO:0000256" key="1">
    <source>
        <dbReference type="ARBA" id="ARBA00004141"/>
    </source>
</evidence>
<dbReference type="PANTHER" id="PTHR31162:SF0">
    <property type="entry name" value="MALIC ACID TRANSPORT PROTEIN"/>
    <property type="match status" value="1"/>
</dbReference>